<dbReference type="SUPFAM" id="SSF46785">
    <property type="entry name" value="Winged helix' DNA-binding domain"/>
    <property type="match status" value="1"/>
</dbReference>
<gene>
    <name evidence="2" type="ORF">EGT67_21870</name>
</gene>
<dbReference type="AlphaFoldDB" id="A0A438B9G5"/>
<dbReference type="EMBL" id="RKLP01000012">
    <property type="protein sequence ID" value="RVW07609.1"/>
    <property type="molecule type" value="Genomic_DNA"/>
</dbReference>
<evidence type="ECO:0000259" key="1">
    <source>
        <dbReference type="PROSITE" id="PS50995"/>
    </source>
</evidence>
<dbReference type="PRINTS" id="PR00598">
    <property type="entry name" value="HTHMARR"/>
</dbReference>
<dbReference type="PANTHER" id="PTHR33164:SF99">
    <property type="entry name" value="MARR FAMILY REGULATORY PROTEIN"/>
    <property type="match status" value="1"/>
</dbReference>
<accession>A0A438B9G5</accession>
<dbReference type="InterPro" id="IPR036388">
    <property type="entry name" value="WH-like_DNA-bd_sf"/>
</dbReference>
<evidence type="ECO:0000313" key="3">
    <source>
        <dbReference type="Proteomes" id="UP000286208"/>
    </source>
</evidence>
<organism evidence="2 3">
    <name type="scientific">Prescottella agglutinans</name>
    <dbReference type="NCBI Taxonomy" id="1644129"/>
    <lineage>
        <taxon>Bacteria</taxon>
        <taxon>Bacillati</taxon>
        <taxon>Actinomycetota</taxon>
        <taxon>Actinomycetes</taxon>
        <taxon>Mycobacteriales</taxon>
        <taxon>Nocardiaceae</taxon>
        <taxon>Prescottella</taxon>
    </lineage>
</organism>
<protein>
    <submittedName>
        <fullName evidence="2">MarR family transcriptional regulator</fullName>
    </submittedName>
</protein>
<dbReference type="Gene3D" id="1.10.10.10">
    <property type="entry name" value="Winged helix-like DNA-binding domain superfamily/Winged helix DNA-binding domain"/>
    <property type="match status" value="1"/>
</dbReference>
<name>A0A438B9G5_9NOCA</name>
<dbReference type="InterPro" id="IPR000835">
    <property type="entry name" value="HTH_MarR-typ"/>
</dbReference>
<proteinExistence type="predicted"/>
<evidence type="ECO:0000313" key="2">
    <source>
        <dbReference type="EMBL" id="RVW07609.1"/>
    </source>
</evidence>
<dbReference type="InterPro" id="IPR039422">
    <property type="entry name" value="MarR/SlyA-like"/>
</dbReference>
<dbReference type="PROSITE" id="PS50995">
    <property type="entry name" value="HTH_MARR_2"/>
    <property type="match status" value="1"/>
</dbReference>
<dbReference type="SMART" id="SM00347">
    <property type="entry name" value="HTH_MARR"/>
    <property type="match status" value="1"/>
</dbReference>
<dbReference type="GO" id="GO:0006950">
    <property type="term" value="P:response to stress"/>
    <property type="evidence" value="ECO:0007669"/>
    <property type="project" value="TreeGrafter"/>
</dbReference>
<keyword evidence="3" id="KW-1185">Reference proteome</keyword>
<feature type="domain" description="HTH marR-type" evidence="1">
    <location>
        <begin position="7"/>
        <end position="142"/>
    </location>
</feature>
<dbReference type="InterPro" id="IPR036390">
    <property type="entry name" value="WH_DNA-bd_sf"/>
</dbReference>
<dbReference type="Proteomes" id="UP000286208">
    <property type="component" value="Unassembled WGS sequence"/>
</dbReference>
<dbReference type="GO" id="GO:0003700">
    <property type="term" value="F:DNA-binding transcription factor activity"/>
    <property type="evidence" value="ECO:0007669"/>
    <property type="project" value="InterPro"/>
</dbReference>
<comment type="caution">
    <text evidence="2">The sequence shown here is derived from an EMBL/GenBank/DDBJ whole genome shotgun (WGS) entry which is preliminary data.</text>
</comment>
<reference evidence="2 3" key="1">
    <citation type="submission" date="2018-11" db="EMBL/GenBank/DDBJ databases">
        <title>Rhodococcus spongicola sp. nov. and Rhodococcus xishaensis sp. nov. from marine sponges.</title>
        <authorList>
            <person name="Li L."/>
            <person name="Lin H.W."/>
        </authorList>
    </citation>
    <scope>NUCLEOTIDE SEQUENCE [LARGE SCALE GENOMIC DNA]</scope>
    <source>
        <strain evidence="2 3">CCTCC AB2014297</strain>
    </source>
</reference>
<dbReference type="Pfam" id="PF01047">
    <property type="entry name" value="MarR"/>
    <property type="match status" value="1"/>
</dbReference>
<dbReference type="PANTHER" id="PTHR33164">
    <property type="entry name" value="TRANSCRIPTIONAL REGULATOR, MARR FAMILY"/>
    <property type="match status" value="1"/>
</dbReference>
<dbReference type="OrthoDB" id="162531at2"/>
<sequence length="154" mass="17000">MTAVPDTPDISDALGRAYLLAEHLSTSITAGARIFGLTTARTRALLCVLENPPMTQRELAKVLRCSTRQVTALVDALEQSGHLRRGAHPTDRRAHIVTLTEQGRTDARRIQHLREQAARELFDGVPAADLDAFVRVADVIVTRQRRQSSPDADR</sequence>